<proteinExistence type="predicted"/>
<name>A0ABP9Y2F4_9FUNG</name>
<evidence type="ECO:0000313" key="1">
    <source>
        <dbReference type="EMBL" id="GAA5800890.1"/>
    </source>
</evidence>
<evidence type="ECO:0000313" key="2">
    <source>
        <dbReference type="Proteomes" id="UP001476247"/>
    </source>
</evidence>
<dbReference type="Proteomes" id="UP001476247">
    <property type="component" value="Unassembled WGS sequence"/>
</dbReference>
<accession>A0ABP9Y2F4</accession>
<keyword evidence="2" id="KW-1185">Reference proteome</keyword>
<sequence>MIITMNNVMNLTDDTGDCQLSLFSSAQQQQLHKALLYDDNITKFYEGNIESEDQHGKYLLSNKYS</sequence>
<gene>
    <name evidence="1" type="ORF">HPULCUR_006329</name>
</gene>
<organism evidence="1 2">
    <name type="scientific">Helicostylum pulchrum</name>
    <dbReference type="NCBI Taxonomy" id="562976"/>
    <lineage>
        <taxon>Eukaryota</taxon>
        <taxon>Fungi</taxon>
        <taxon>Fungi incertae sedis</taxon>
        <taxon>Mucoromycota</taxon>
        <taxon>Mucoromycotina</taxon>
        <taxon>Mucoromycetes</taxon>
        <taxon>Mucorales</taxon>
        <taxon>Mucorineae</taxon>
        <taxon>Mucoraceae</taxon>
        <taxon>Helicostylum</taxon>
    </lineage>
</organism>
<reference evidence="1 2" key="1">
    <citation type="submission" date="2024-04" db="EMBL/GenBank/DDBJ databases">
        <title>genome sequences of Mucor flavus KT1a and Helicostylum pulchrum KT1b strains isolation_sourced from the surface of a dry-aged beef.</title>
        <authorList>
            <person name="Toyotome T."/>
            <person name="Hosono M."/>
            <person name="Torimaru M."/>
            <person name="Fukuda K."/>
            <person name="Mikami N."/>
        </authorList>
    </citation>
    <scope>NUCLEOTIDE SEQUENCE [LARGE SCALE GENOMIC DNA]</scope>
    <source>
        <strain evidence="1 2">KT1b</strain>
    </source>
</reference>
<dbReference type="EMBL" id="BAABUJ010000017">
    <property type="protein sequence ID" value="GAA5800890.1"/>
    <property type="molecule type" value="Genomic_DNA"/>
</dbReference>
<protein>
    <submittedName>
        <fullName evidence="1">Uncharacterized protein</fullName>
    </submittedName>
</protein>
<comment type="caution">
    <text evidence="1">The sequence shown here is derived from an EMBL/GenBank/DDBJ whole genome shotgun (WGS) entry which is preliminary data.</text>
</comment>